<reference evidence="2" key="1">
    <citation type="journal article" date="2019" name="Sci. Rep.">
        <title>Draft genome of Tanacetum cinerariifolium, the natural source of mosquito coil.</title>
        <authorList>
            <person name="Yamashiro T."/>
            <person name="Shiraishi A."/>
            <person name="Satake H."/>
            <person name="Nakayama K."/>
        </authorList>
    </citation>
    <scope>NUCLEOTIDE SEQUENCE</scope>
</reference>
<evidence type="ECO:0000256" key="1">
    <source>
        <dbReference type="SAM" id="MobiDB-lite"/>
    </source>
</evidence>
<feature type="compositionally biased region" description="Basic residues" evidence="1">
    <location>
        <begin position="197"/>
        <end position="208"/>
    </location>
</feature>
<feature type="region of interest" description="Disordered" evidence="1">
    <location>
        <begin position="197"/>
        <end position="240"/>
    </location>
</feature>
<sequence length="359" mass="41010">MNPIVTQQAALDNALVLSEKRLKIERCSARISFSKLQKEETYQVTLEALKLSPCYPAFQITAEVLKIYMHQFWNTIKKIGKTNAYDFKLDKKEDFMYQANKREISSARKENMPYPRFTKVIINHFIFKDNTISIRNRINLHTVHDDTLLGTLKFVSKIEDYQKYGALIPNGMINDDIKLSAAYKTYLDYATGKVPPKKARKFKKHASPKLKTVPTSPKEPTRKGKRVKRPAKKATTAPTTGVVIKDTLDAQLKKKLRKNKQETHKLQASGSSEGANFESEVPDEQTRKTKDTSDSEDESDDVHEEDDNDGNDDDSGNNDDGSNDVENSKQTDSDDDENPSFTLKDYEEEEQDKEYVHTP</sequence>
<feature type="compositionally biased region" description="Acidic residues" evidence="1">
    <location>
        <begin position="294"/>
        <end position="323"/>
    </location>
</feature>
<feature type="region of interest" description="Disordered" evidence="1">
    <location>
        <begin position="256"/>
        <end position="359"/>
    </location>
</feature>
<comment type="caution">
    <text evidence="2">The sequence shown here is derived from an EMBL/GenBank/DDBJ whole genome shotgun (WGS) entry which is preliminary data.</text>
</comment>
<accession>A0A699K1Y8</accession>
<dbReference type="AlphaFoldDB" id="A0A699K1Y8"/>
<feature type="compositionally biased region" description="Basic and acidic residues" evidence="1">
    <location>
        <begin position="284"/>
        <end position="293"/>
    </location>
</feature>
<proteinExistence type="predicted"/>
<dbReference type="EMBL" id="BKCJ010471838">
    <property type="protein sequence ID" value="GFA70289.1"/>
    <property type="molecule type" value="Genomic_DNA"/>
</dbReference>
<organism evidence="2">
    <name type="scientific">Tanacetum cinerariifolium</name>
    <name type="common">Dalmatian daisy</name>
    <name type="synonym">Chrysanthemum cinerariifolium</name>
    <dbReference type="NCBI Taxonomy" id="118510"/>
    <lineage>
        <taxon>Eukaryota</taxon>
        <taxon>Viridiplantae</taxon>
        <taxon>Streptophyta</taxon>
        <taxon>Embryophyta</taxon>
        <taxon>Tracheophyta</taxon>
        <taxon>Spermatophyta</taxon>
        <taxon>Magnoliopsida</taxon>
        <taxon>eudicotyledons</taxon>
        <taxon>Gunneridae</taxon>
        <taxon>Pentapetalae</taxon>
        <taxon>asterids</taxon>
        <taxon>campanulids</taxon>
        <taxon>Asterales</taxon>
        <taxon>Asteraceae</taxon>
        <taxon>Asteroideae</taxon>
        <taxon>Anthemideae</taxon>
        <taxon>Anthemidinae</taxon>
        <taxon>Tanacetum</taxon>
    </lineage>
</organism>
<evidence type="ECO:0000313" key="2">
    <source>
        <dbReference type="EMBL" id="GFA70289.1"/>
    </source>
</evidence>
<protein>
    <submittedName>
        <fullName evidence="2">Uncharacterized protein</fullName>
    </submittedName>
</protein>
<name>A0A699K1Y8_TANCI</name>
<gene>
    <name evidence="2" type="ORF">Tci_642261</name>
</gene>
<feature type="compositionally biased region" description="Basic residues" evidence="1">
    <location>
        <begin position="223"/>
        <end position="232"/>
    </location>
</feature>